<dbReference type="GO" id="GO:0005634">
    <property type="term" value="C:nucleus"/>
    <property type="evidence" value="ECO:0007669"/>
    <property type="project" value="UniProtKB-SubCell"/>
</dbReference>
<feature type="region of interest" description="Disordered" evidence="9">
    <location>
        <begin position="121"/>
        <end position="172"/>
    </location>
</feature>
<dbReference type="FunFam" id="1.10.10.10:FF:000065">
    <property type="entry name" value="Interferon regulatory factor"/>
    <property type="match status" value="1"/>
</dbReference>
<keyword evidence="7" id="KW-0804">Transcription</keyword>
<dbReference type="PROSITE" id="PS51507">
    <property type="entry name" value="IRF_2"/>
    <property type="match status" value="1"/>
</dbReference>
<evidence type="ECO:0000256" key="4">
    <source>
        <dbReference type="ARBA" id="ARBA00023015"/>
    </source>
</evidence>
<dbReference type="GO" id="GO:0000978">
    <property type="term" value="F:RNA polymerase II cis-regulatory region sequence-specific DNA binding"/>
    <property type="evidence" value="ECO:0007669"/>
    <property type="project" value="TreeGrafter"/>
</dbReference>
<dbReference type="InterPro" id="IPR036388">
    <property type="entry name" value="WH-like_DNA-bd_sf"/>
</dbReference>
<dbReference type="PANTHER" id="PTHR11949:SF17">
    <property type="entry name" value="IRF TRYPTOPHAN PENTAD REPEAT DOMAIN-CONTAINING PROTEIN"/>
    <property type="match status" value="1"/>
</dbReference>
<comment type="subcellular location">
    <subcellularLocation>
        <location evidence="1">Nucleus</location>
    </subcellularLocation>
</comment>
<keyword evidence="2" id="KW-1017">Isopeptide bond</keyword>
<gene>
    <name evidence="11" type="ORF">SNE40_020237</name>
</gene>
<dbReference type="AlphaFoldDB" id="A0AAN8IYD1"/>
<dbReference type="PRINTS" id="PR00267">
    <property type="entry name" value="INTFRNREGFCT"/>
</dbReference>
<comment type="caution">
    <text evidence="11">The sequence shown here is derived from an EMBL/GenBank/DDBJ whole genome shotgun (WGS) entry which is preliminary data.</text>
</comment>
<dbReference type="GO" id="GO:0000981">
    <property type="term" value="F:DNA-binding transcription factor activity, RNA polymerase II-specific"/>
    <property type="evidence" value="ECO:0007669"/>
    <property type="project" value="TreeGrafter"/>
</dbReference>
<evidence type="ECO:0000256" key="7">
    <source>
        <dbReference type="ARBA" id="ARBA00023163"/>
    </source>
</evidence>
<accession>A0AAN8IYD1</accession>
<proteinExistence type="predicted"/>
<keyword evidence="12" id="KW-1185">Reference proteome</keyword>
<protein>
    <recommendedName>
        <fullName evidence="10">IRF tryptophan pentad repeat domain-containing protein</fullName>
    </recommendedName>
</protein>
<reference evidence="11 12" key="1">
    <citation type="submission" date="2024-01" db="EMBL/GenBank/DDBJ databases">
        <title>The genome of the rayed Mediterranean limpet Patella caerulea (Linnaeus, 1758).</title>
        <authorList>
            <person name="Anh-Thu Weber A."/>
            <person name="Halstead-Nussloch G."/>
        </authorList>
    </citation>
    <scope>NUCLEOTIDE SEQUENCE [LARGE SCALE GENOMIC DNA]</scope>
    <source>
        <strain evidence="11">AATW-2023a</strain>
        <tissue evidence="11">Whole specimen</tissue>
    </source>
</reference>
<keyword evidence="6" id="KW-0010">Activator</keyword>
<evidence type="ECO:0000256" key="8">
    <source>
        <dbReference type="ARBA" id="ARBA00023242"/>
    </source>
</evidence>
<evidence type="ECO:0000313" key="11">
    <source>
        <dbReference type="EMBL" id="KAK6169125.1"/>
    </source>
</evidence>
<evidence type="ECO:0000256" key="5">
    <source>
        <dbReference type="ARBA" id="ARBA00023125"/>
    </source>
</evidence>
<dbReference type="Proteomes" id="UP001347796">
    <property type="component" value="Unassembled WGS sequence"/>
</dbReference>
<dbReference type="PANTHER" id="PTHR11949">
    <property type="entry name" value="INTERFERON REGULATORY FACTOR"/>
    <property type="match status" value="1"/>
</dbReference>
<evidence type="ECO:0000313" key="12">
    <source>
        <dbReference type="Proteomes" id="UP001347796"/>
    </source>
</evidence>
<evidence type="ECO:0000256" key="2">
    <source>
        <dbReference type="ARBA" id="ARBA00022499"/>
    </source>
</evidence>
<dbReference type="GO" id="GO:0002376">
    <property type="term" value="P:immune system process"/>
    <property type="evidence" value="ECO:0007669"/>
    <property type="project" value="TreeGrafter"/>
</dbReference>
<keyword evidence="8" id="KW-0539">Nucleus</keyword>
<keyword evidence="3" id="KW-0832">Ubl conjugation</keyword>
<dbReference type="SMART" id="SM00348">
    <property type="entry name" value="IRF"/>
    <property type="match status" value="1"/>
</dbReference>
<dbReference type="InterPro" id="IPR001346">
    <property type="entry name" value="Interferon_reg_fact_DNA-bd_dom"/>
</dbReference>
<dbReference type="InterPro" id="IPR036390">
    <property type="entry name" value="WH_DNA-bd_sf"/>
</dbReference>
<dbReference type="CDD" id="cd00103">
    <property type="entry name" value="IRF"/>
    <property type="match status" value="1"/>
</dbReference>
<feature type="compositionally biased region" description="Basic and acidic residues" evidence="9">
    <location>
        <begin position="121"/>
        <end position="130"/>
    </location>
</feature>
<dbReference type="Pfam" id="PF00605">
    <property type="entry name" value="IRF"/>
    <property type="match status" value="1"/>
</dbReference>
<evidence type="ECO:0000256" key="6">
    <source>
        <dbReference type="ARBA" id="ARBA00023159"/>
    </source>
</evidence>
<feature type="compositionally biased region" description="Polar residues" evidence="9">
    <location>
        <begin position="155"/>
        <end position="172"/>
    </location>
</feature>
<feature type="domain" description="IRF tryptophan pentad repeat" evidence="10">
    <location>
        <begin position="15"/>
        <end position="121"/>
    </location>
</feature>
<dbReference type="SUPFAM" id="SSF46785">
    <property type="entry name" value="Winged helix' DNA-binding domain"/>
    <property type="match status" value="1"/>
</dbReference>
<evidence type="ECO:0000259" key="10">
    <source>
        <dbReference type="PROSITE" id="PS51507"/>
    </source>
</evidence>
<dbReference type="Gene3D" id="1.10.10.10">
    <property type="entry name" value="Winged helix-like DNA-binding domain superfamily/Winged helix DNA-binding domain"/>
    <property type="match status" value="1"/>
</dbReference>
<evidence type="ECO:0000256" key="1">
    <source>
        <dbReference type="ARBA" id="ARBA00004123"/>
    </source>
</evidence>
<organism evidence="11 12">
    <name type="scientific">Patella caerulea</name>
    <name type="common">Rayed Mediterranean limpet</name>
    <dbReference type="NCBI Taxonomy" id="87958"/>
    <lineage>
        <taxon>Eukaryota</taxon>
        <taxon>Metazoa</taxon>
        <taxon>Spiralia</taxon>
        <taxon>Lophotrochozoa</taxon>
        <taxon>Mollusca</taxon>
        <taxon>Gastropoda</taxon>
        <taxon>Patellogastropoda</taxon>
        <taxon>Patelloidea</taxon>
        <taxon>Patellidae</taxon>
        <taxon>Patella</taxon>
    </lineage>
</organism>
<sequence>MPQTMKKRAIRPIDRQRMRPWLINLLNNNSVDGLAWRDRQKETFQVTWRHGSRHGWSRKDADVFERWAMHTGKFREGDNPDPKKWKANFRCALNSLPDINEEKNLSNTRGSNAYRVYKMLNEETKSDKKTSNRNANNKHNRMNEEMFSDGEESRSSTGQESPERLISSTPADNMNTCSFSIPDFSQISTDQSILKTHKVTLSTTGHCGGGIVRVNEESSPVKTFCLENINQYASGIHVIPSPTHSLSDSFSEHSYRDITDTELSDTSQLDNLDEDEYSSMPLEQWTDLQFFEDEICEPAVVTITNYHQEELQEPTAISMEC</sequence>
<dbReference type="EMBL" id="JAZGQO010000015">
    <property type="protein sequence ID" value="KAK6169125.1"/>
    <property type="molecule type" value="Genomic_DNA"/>
</dbReference>
<evidence type="ECO:0000256" key="9">
    <source>
        <dbReference type="SAM" id="MobiDB-lite"/>
    </source>
</evidence>
<keyword evidence="5" id="KW-0238">DNA-binding</keyword>
<name>A0AAN8IYD1_PATCE</name>
<keyword evidence="4" id="KW-0805">Transcription regulation</keyword>
<evidence type="ECO:0000256" key="3">
    <source>
        <dbReference type="ARBA" id="ARBA00022843"/>
    </source>
</evidence>